<dbReference type="OrthoDB" id="428678at2"/>
<keyword evidence="6" id="KW-0067">ATP-binding</keyword>
<feature type="transmembrane region" description="Helical" evidence="10">
    <location>
        <begin position="317"/>
        <end position="339"/>
    </location>
</feature>
<dbReference type="CDD" id="cd14014">
    <property type="entry name" value="STKc_PknB_like"/>
    <property type="match status" value="1"/>
</dbReference>
<keyword evidence="2 12" id="KW-0723">Serine/threonine-protein kinase</keyword>
<keyword evidence="10" id="KW-0472">Membrane</keyword>
<dbReference type="EC" id="2.7.11.1" evidence="1"/>
<accession>K9W356</accession>
<evidence type="ECO:0000256" key="10">
    <source>
        <dbReference type="SAM" id="Phobius"/>
    </source>
</evidence>
<evidence type="ECO:0000256" key="5">
    <source>
        <dbReference type="ARBA" id="ARBA00022777"/>
    </source>
</evidence>
<evidence type="ECO:0000256" key="6">
    <source>
        <dbReference type="ARBA" id="ARBA00022840"/>
    </source>
</evidence>
<comment type="catalytic activity">
    <reaction evidence="8">
        <text>L-seryl-[protein] + ATP = O-phospho-L-seryl-[protein] + ADP + H(+)</text>
        <dbReference type="Rhea" id="RHEA:17989"/>
        <dbReference type="Rhea" id="RHEA-COMP:9863"/>
        <dbReference type="Rhea" id="RHEA-COMP:11604"/>
        <dbReference type="ChEBI" id="CHEBI:15378"/>
        <dbReference type="ChEBI" id="CHEBI:29999"/>
        <dbReference type="ChEBI" id="CHEBI:30616"/>
        <dbReference type="ChEBI" id="CHEBI:83421"/>
        <dbReference type="ChEBI" id="CHEBI:456216"/>
        <dbReference type="EC" id="2.7.11.1"/>
    </reaction>
</comment>
<feature type="domain" description="Protein kinase" evidence="11">
    <location>
        <begin position="10"/>
        <end position="275"/>
    </location>
</feature>
<reference evidence="12 13" key="1">
    <citation type="submission" date="2012-06" db="EMBL/GenBank/DDBJ databases">
        <title>Finished chromosome of genome of Crinalium epipsammum PCC 9333.</title>
        <authorList>
            <consortium name="US DOE Joint Genome Institute"/>
            <person name="Gugger M."/>
            <person name="Coursin T."/>
            <person name="Rippka R."/>
            <person name="Tandeau De Marsac N."/>
            <person name="Huntemann M."/>
            <person name="Wei C.-L."/>
            <person name="Han J."/>
            <person name="Detter J.C."/>
            <person name="Han C."/>
            <person name="Tapia R."/>
            <person name="Davenport K."/>
            <person name="Daligault H."/>
            <person name="Erkkila T."/>
            <person name="Gu W."/>
            <person name="Munk A.C.C."/>
            <person name="Teshima H."/>
            <person name="Xu Y."/>
            <person name="Chain P."/>
            <person name="Chen A."/>
            <person name="Krypides N."/>
            <person name="Mavromatis K."/>
            <person name="Markowitz V."/>
            <person name="Szeto E."/>
            <person name="Ivanova N."/>
            <person name="Mikhailova N."/>
            <person name="Ovchinnikova G."/>
            <person name="Pagani I."/>
            <person name="Pati A."/>
            <person name="Goodwin L."/>
            <person name="Peters L."/>
            <person name="Pitluck S."/>
            <person name="Woyke T."/>
            <person name="Kerfeld C."/>
        </authorList>
    </citation>
    <scope>NUCLEOTIDE SEQUENCE [LARGE SCALE GENOMIC DNA]</scope>
    <source>
        <strain evidence="12 13">PCC 9333</strain>
    </source>
</reference>
<evidence type="ECO:0000256" key="1">
    <source>
        <dbReference type="ARBA" id="ARBA00012513"/>
    </source>
</evidence>
<dbReference type="Gene3D" id="1.10.510.10">
    <property type="entry name" value="Transferase(Phosphotransferase) domain 1"/>
    <property type="match status" value="1"/>
</dbReference>
<feature type="compositionally biased region" description="Polar residues" evidence="9">
    <location>
        <begin position="396"/>
        <end position="416"/>
    </location>
</feature>
<dbReference type="SMART" id="SM00220">
    <property type="entry name" value="S_TKc"/>
    <property type="match status" value="1"/>
</dbReference>
<dbReference type="GO" id="GO:0005524">
    <property type="term" value="F:ATP binding"/>
    <property type="evidence" value="ECO:0007669"/>
    <property type="project" value="UniProtKB-KW"/>
</dbReference>
<dbReference type="SMART" id="SM01324">
    <property type="entry name" value="YARHG"/>
    <property type="match status" value="1"/>
</dbReference>
<dbReference type="Proteomes" id="UP000010472">
    <property type="component" value="Chromosome"/>
</dbReference>
<dbReference type="eggNOG" id="COG0515">
    <property type="taxonomic scope" value="Bacteria"/>
</dbReference>
<feature type="compositionally biased region" description="Low complexity" evidence="9">
    <location>
        <begin position="349"/>
        <end position="373"/>
    </location>
</feature>
<feature type="region of interest" description="Disordered" evidence="9">
    <location>
        <begin position="345"/>
        <end position="416"/>
    </location>
</feature>
<comment type="catalytic activity">
    <reaction evidence="7">
        <text>L-threonyl-[protein] + ATP = O-phospho-L-threonyl-[protein] + ADP + H(+)</text>
        <dbReference type="Rhea" id="RHEA:46608"/>
        <dbReference type="Rhea" id="RHEA-COMP:11060"/>
        <dbReference type="Rhea" id="RHEA-COMP:11605"/>
        <dbReference type="ChEBI" id="CHEBI:15378"/>
        <dbReference type="ChEBI" id="CHEBI:30013"/>
        <dbReference type="ChEBI" id="CHEBI:30616"/>
        <dbReference type="ChEBI" id="CHEBI:61977"/>
        <dbReference type="ChEBI" id="CHEBI:456216"/>
        <dbReference type="EC" id="2.7.11.1"/>
    </reaction>
</comment>
<feature type="compositionally biased region" description="Low complexity" evidence="9">
    <location>
        <begin position="381"/>
        <end position="395"/>
    </location>
</feature>
<dbReference type="InterPro" id="IPR000719">
    <property type="entry name" value="Prot_kinase_dom"/>
</dbReference>
<dbReference type="PANTHER" id="PTHR24363">
    <property type="entry name" value="SERINE/THREONINE PROTEIN KINASE"/>
    <property type="match status" value="1"/>
</dbReference>
<dbReference type="SUPFAM" id="SSF56112">
    <property type="entry name" value="Protein kinase-like (PK-like)"/>
    <property type="match status" value="1"/>
</dbReference>
<evidence type="ECO:0000256" key="7">
    <source>
        <dbReference type="ARBA" id="ARBA00047899"/>
    </source>
</evidence>
<evidence type="ECO:0000313" key="12">
    <source>
        <dbReference type="EMBL" id="AFZ14793.1"/>
    </source>
</evidence>
<dbReference type="InterPro" id="IPR008271">
    <property type="entry name" value="Ser/Thr_kinase_AS"/>
</dbReference>
<sequence>MTQQLLNNRYLLIKALATGGFGDTFLAEDTQMPSQRRCVIKRLKPISNNPQVYQIVKERFQREAAILEQLGDVNTQIPHLYAYFEADGHFYLIQQWIEGETLSQKVQQQGVLPENDVRDILISLLPVLDYIHSHRIVHRDIKPDNIIFRRQDQKPILIDFGAVKETMATVVNSPGNTTSSIVIGTPGFMPSEQTAGRPLYASDLYSLGLTAIYLLTGKLPQQLETDIQTGEIIWHDSTLNVSPSFAAVLDKAIQSHPRDRYPTAKDMLEALQSSLPSIPPTINIYQPAPIYPNPTLPPPATLPIQTAPTNSGNRFNALIFGSMISLSLIVASLVIAYIFKPSPEVVTKTNSPSPQSSPTPINNIPSSNISTTNPPSPQSSPTPINNIPSSNTSPTVVESPQDINTPTSSNFNIPAQQDQTDEYAWLTSRRVTEADLTGRTAVELDIMRNSIYARHGRTFRNSALQSHFNKQSWYRPIYSPDEFTNNLLSDVEKWNAAYILKYQKDNKLTWFK</sequence>
<name>K9W356_9CYAN</name>
<evidence type="ECO:0000259" key="11">
    <source>
        <dbReference type="PROSITE" id="PS50011"/>
    </source>
</evidence>
<dbReference type="InterPro" id="IPR038434">
    <property type="entry name" value="YARHG_sf"/>
</dbReference>
<dbReference type="GO" id="GO:0004674">
    <property type="term" value="F:protein serine/threonine kinase activity"/>
    <property type="evidence" value="ECO:0007669"/>
    <property type="project" value="UniProtKB-KW"/>
</dbReference>
<dbReference type="AlphaFoldDB" id="K9W356"/>
<dbReference type="RefSeq" id="WP_015204893.1">
    <property type="nucleotide sequence ID" value="NC_019753.1"/>
</dbReference>
<keyword evidence="13" id="KW-1185">Reference proteome</keyword>
<dbReference type="Pfam" id="PF00069">
    <property type="entry name" value="Pkinase"/>
    <property type="match status" value="1"/>
</dbReference>
<dbReference type="PROSITE" id="PS00108">
    <property type="entry name" value="PROTEIN_KINASE_ST"/>
    <property type="match status" value="1"/>
</dbReference>
<dbReference type="KEGG" id="cep:Cri9333_3986"/>
<keyword evidence="4" id="KW-0547">Nucleotide-binding</keyword>
<dbReference type="STRING" id="1173022.Cri9333_3986"/>
<evidence type="ECO:0000256" key="3">
    <source>
        <dbReference type="ARBA" id="ARBA00022679"/>
    </source>
</evidence>
<protein>
    <recommendedName>
        <fullName evidence="1">non-specific serine/threonine protein kinase</fullName>
        <ecNumber evidence="1">2.7.11.1</ecNumber>
    </recommendedName>
</protein>
<dbReference type="InterPro" id="IPR011009">
    <property type="entry name" value="Kinase-like_dom_sf"/>
</dbReference>
<keyword evidence="3" id="KW-0808">Transferase</keyword>
<evidence type="ECO:0000313" key="13">
    <source>
        <dbReference type="Proteomes" id="UP000010472"/>
    </source>
</evidence>
<dbReference type="Gene3D" id="1.20.58.1690">
    <property type="match status" value="1"/>
</dbReference>
<dbReference type="Gene3D" id="3.30.200.20">
    <property type="entry name" value="Phosphorylase Kinase, domain 1"/>
    <property type="match status" value="1"/>
</dbReference>
<dbReference type="HOGENOM" id="CLU_000288_135_5_3"/>
<dbReference type="InterPro" id="IPR025582">
    <property type="entry name" value="YARHG_dom"/>
</dbReference>
<proteinExistence type="predicted"/>
<organism evidence="12 13">
    <name type="scientific">Crinalium epipsammum PCC 9333</name>
    <dbReference type="NCBI Taxonomy" id="1173022"/>
    <lineage>
        <taxon>Bacteria</taxon>
        <taxon>Bacillati</taxon>
        <taxon>Cyanobacteriota</taxon>
        <taxon>Cyanophyceae</taxon>
        <taxon>Gomontiellales</taxon>
        <taxon>Gomontiellaceae</taxon>
        <taxon>Crinalium</taxon>
    </lineage>
</organism>
<evidence type="ECO:0000256" key="9">
    <source>
        <dbReference type="SAM" id="MobiDB-lite"/>
    </source>
</evidence>
<dbReference type="EMBL" id="CP003620">
    <property type="protein sequence ID" value="AFZ14793.1"/>
    <property type="molecule type" value="Genomic_DNA"/>
</dbReference>
<gene>
    <name evidence="12" type="ORF">Cri9333_3986</name>
</gene>
<evidence type="ECO:0000256" key="8">
    <source>
        <dbReference type="ARBA" id="ARBA00048679"/>
    </source>
</evidence>
<evidence type="ECO:0000256" key="2">
    <source>
        <dbReference type="ARBA" id="ARBA00022527"/>
    </source>
</evidence>
<keyword evidence="10" id="KW-1133">Transmembrane helix</keyword>
<evidence type="ECO:0000256" key="4">
    <source>
        <dbReference type="ARBA" id="ARBA00022741"/>
    </source>
</evidence>
<dbReference type="Pfam" id="PF13308">
    <property type="entry name" value="YARHG"/>
    <property type="match status" value="1"/>
</dbReference>
<keyword evidence="5 12" id="KW-0418">Kinase</keyword>
<dbReference type="PANTHER" id="PTHR24363:SF0">
    <property type="entry name" value="SERINE_THREONINE KINASE LIKE DOMAIN CONTAINING 1"/>
    <property type="match status" value="1"/>
</dbReference>
<keyword evidence="10" id="KW-0812">Transmembrane</keyword>
<dbReference type="PROSITE" id="PS50011">
    <property type="entry name" value="PROTEIN_KINASE_DOM"/>
    <property type="match status" value="1"/>
</dbReference>